<reference evidence="5" key="1">
    <citation type="submission" date="2014-03" db="EMBL/GenBank/DDBJ databases">
        <authorList>
            <person name="Zhang G."/>
            <person name="Zhu L."/>
            <person name="Fang P."/>
        </authorList>
    </citation>
    <scope>NUCLEOTIDE SEQUENCE</scope>
    <source>
        <strain evidence="5">NS1</strain>
        <plasmid evidence="5">pNSL1</plasmid>
    </source>
</reference>
<accession>A0A097SPP1</accession>
<dbReference type="AlphaFoldDB" id="A0A097SPP1"/>
<keyword evidence="2" id="KW-0804">Transcription</keyword>
<name>A0A097SPP1_9NOCA</name>
<dbReference type="Pfam" id="PF12833">
    <property type="entry name" value="HTH_18"/>
    <property type="match status" value="1"/>
</dbReference>
<dbReference type="CDD" id="cd03137">
    <property type="entry name" value="GATase1_AraC_1"/>
    <property type="match status" value="1"/>
</dbReference>
<evidence type="ECO:0000256" key="1">
    <source>
        <dbReference type="ARBA" id="ARBA00023015"/>
    </source>
</evidence>
<dbReference type="PANTHER" id="PTHR43130">
    <property type="entry name" value="ARAC-FAMILY TRANSCRIPTIONAL REGULATOR"/>
    <property type="match status" value="1"/>
</dbReference>
<proteinExistence type="predicted"/>
<dbReference type="InterPro" id="IPR009057">
    <property type="entry name" value="Homeodomain-like_sf"/>
</dbReference>
<dbReference type="SMART" id="SM00342">
    <property type="entry name" value="HTH_ARAC"/>
    <property type="match status" value="1"/>
</dbReference>
<dbReference type="SUPFAM" id="SSF46689">
    <property type="entry name" value="Homeodomain-like"/>
    <property type="match status" value="1"/>
</dbReference>
<sequence length="467" mass="50503">MAAHQLVSPAKYFAALRRISRSVSSFRIWALSCLFSSSNTDSDDTSPAGRDGPLAPRSAAGAPVRLRSARTQLRSVSRLIPRSRPMPSSVWLGSDRYSATASALNSAEYDFITISDISSSGSSRPSVQDVLTQGGSPVRRPGLIDPPYELVLCSTDPGASVASGFLVPDAGTMDELVAADTIIVPACADVRQPAPAVLVEAIRRAHDRGTRIVGLCSGAFALAEAGILDGKRATTHWMYADALASQYPGIEVDPAVLYTTDGNIFTSAGTAAAIDLCLELVRRDRGAAVVNELARRLVVPPHRAADQAQFVPVQVPLEPSTGLGPVVEWARGHLHNRITLADLADVAHVSRRTLIRRFDGEYGLTPSQWLLSERIRRAQHLLESTDLPIDRIARVRFRYTDQFAAGIRAPSAHLPQRIPGHLPARVSGDLTSPVARIYRDLASERLVHYHRGAVIWNASTQSTERVR</sequence>
<dbReference type="PROSITE" id="PS01124">
    <property type="entry name" value="HTH_ARAC_FAMILY_2"/>
    <property type="match status" value="1"/>
</dbReference>
<feature type="region of interest" description="Disordered" evidence="3">
    <location>
        <begin position="38"/>
        <end position="64"/>
    </location>
</feature>
<evidence type="ECO:0000259" key="4">
    <source>
        <dbReference type="PROSITE" id="PS01124"/>
    </source>
</evidence>
<dbReference type="GO" id="GO:0003700">
    <property type="term" value="F:DNA-binding transcription factor activity"/>
    <property type="evidence" value="ECO:0007669"/>
    <property type="project" value="InterPro"/>
</dbReference>
<dbReference type="SUPFAM" id="SSF52317">
    <property type="entry name" value="Class I glutamine amidotransferase-like"/>
    <property type="match status" value="1"/>
</dbReference>
<keyword evidence="1" id="KW-0805">Transcription regulation</keyword>
<feature type="region of interest" description="Disordered" evidence="3">
    <location>
        <begin position="119"/>
        <end position="138"/>
    </location>
</feature>
<evidence type="ECO:0000256" key="2">
    <source>
        <dbReference type="ARBA" id="ARBA00023163"/>
    </source>
</evidence>
<dbReference type="PANTHER" id="PTHR43130:SF3">
    <property type="entry name" value="HTH-TYPE TRANSCRIPTIONAL REGULATOR RV1931C"/>
    <property type="match status" value="1"/>
</dbReference>
<dbReference type="GO" id="GO:0043565">
    <property type="term" value="F:sequence-specific DNA binding"/>
    <property type="evidence" value="ECO:0007669"/>
    <property type="project" value="InterPro"/>
</dbReference>
<dbReference type="Gene3D" id="1.10.10.60">
    <property type="entry name" value="Homeodomain-like"/>
    <property type="match status" value="1"/>
</dbReference>
<evidence type="ECO:0000313" key="5">
    <source>
        <dbReference type="EMBL" id="AIU93492.1"/>
    </source>
</evidence>
<dbReference type="InterPro" id="IPR052158">
    <property type="entry name" value="INH-QAR"/>
</dbReference>
<organism evidence="5">
    <name type="scientific">Rhodococcus sp. NS1</name>
    <dbReference type="NCBI Taxonomy" id="402236"/>
    <lineage>
        <taxon>Bacteria</taxon>
        <taxon>Bacillati</taxon>
        <taxon>Actinomycetota</taxon>
        <taxon>Actinomycetes</taxon>
        <taxon>Mycobacteriales</taxon>
        <taxon>Nocardiaceae</taxon>
        <taxon>Rhodococcus</taxon>
    </lineage>
</organism>
<dbReference type="InterPro" id="IPR029062">
    <property type="entry name" value="Class_I_gatase-like"/>
</dbReference>
<dbReference type="Pfam" id="PF01965">
    <property type="entry name" value="DJ-1_PfpI"/>
    <property type="match status" value="1"/>
</dbReference>
<dbReference type="InterPro" id="IPR018060">
    <property type="entry name" value="HTH_AraC"/>
</dbReference>
<gene>
    <name evidence="5" type="ORF">LRS1606.58</name>
</gene>
<keyword evidence="5" id="KW-0614">Plasmid</keyword>
<feature type="domain" description="HTH araC/xylS-type" evidence="4">
    <location>
        <begin position="324"/>
        <end position="393"/>
    </location>
</feature>
<evidence type="ECO:0000256" key="3">
    <source>
        <dbReference type="SAM" id="MobiDB-lite"/>
    </source>
</evidence>
<dbReference type="Gene3D" id="3.40.50.880">
    <property type="match status" value="1"/>
</dbReference>
<protein>
    <recommendedName>
        <fullName evidence="4">HTH araC/xylS-type domain-containing protein</fullName>
    </recommendedName>
</protein>
<dbReference type="InterPro" id="IPR002818">
    <property type="entry name" value="DJ-1/PfpI"/>
</dbReference>
<geneLocation type="plasmid" evidence="5">
    <name>pNSL1</name>
</geneLocation>
<dbReference type="EMBL" id="KJ605395">
    <property type="protein sequence ID" value="AIU93492.1"/>
    <property type="molecule type" value="Genomic_DNA"/>
</dbReference>